<comment type="caution">
    <text evidence="6">The sequence shown here is derived from an EMBL/GenBank/DDBJ whole genome shotgun (WGS) entry which is preliminary data.</text>
</comment>
<dbReference type="CDD" id="cd21504">
    <property type="entry name" value="PPP2R3A_B-like"/>
    <property type="match status" value="1"/>
</dbReference>
<dbReference type="PROSITE" id="PS50222">
    <property type="entry name" value="EF_HAND_2"/>
    <property type="match status" value="1"/>
</dbReference>
<feature type="region of interest" description="Disordered" evidence="4">
    <location>
        <begin position="273"/>
        <end position="380"/>
    </location>
</feature>
<dbReference type="PANTHER" id="PTHR14095:SF0">
    <property type="entry name" value="MIP22305P"/>
    <property type="match status" value="1"/>
</dbReference>
<reference evidence="6" key="1">
    <citation type="submission" date="2021-02" db="EMBL/GenBank/DDBJ databases">
        <authorList>
            <person name="Nowell W R."/>
        </authorList>
    </citation>
    <scope>NUCLEOTIDE SEQUENCE</scope>
</reference>
<dbReference type="FunFam" id="1.10.238.230:FF:000001">
    <property type="entry name" value="Serine/threonine-protein phosphatase 2A regulatory subunit B'' subunit beta"/>
    <property type="match status" value="1"/>
</dbReference>
<keyword evidence="1" id="KW-0479">Metal-binding</keyword>
<feature type="compositionally biased region" description="Polar residues" evidence="4">
    <location>
        <begin position="304"/>
        <end position="331"/>
    </location>
</feature>
<dbReference type="Gene3D" id="1.10.238.10">
    <property type="entry name" value="EF-hand"/>
    <property type="match status" value="1"/>
</dbReference>
<dbReference type="GO" id="GO:0000159">
    <property type="term" value="C:protein phosphatase type 2A complex"/>
    <property type="evidence" value="ECO:0007669"/>
    <property type="project" value="TreeGrafter"/>
</dbReference>
<feature type="region of interest" description="Disordered" evidence="4">
    <location>
        <begin position="828"/>
        <end position="893"/>
    </location>
</feature>
<evidence type="ECO:0000256" key="4">
    <source>
        <dbReference type="SAM" id="MobiDB-lite"/>
    </source>
</evidence>
<dbReference type="InterPro" id="IPR011992">
    <property type="entry name" value="EF-hand-dom_pair"/>
</dbReference>
<dbReference type="PANTHER" id="PTHR14095">
    <property type="entry name" value="PHOSPHATASE 2A REGULATORY SUBUNIT-RELATED"/>
    <property type="match status" value="1"/>
</dbReference>
<gene>
    <name evidence="6" type="ORF">XAT740_LOCUS6930</name>
</gene>
<dbReference type="InterPro" id="IPR018247">
    <property type="entry name" value="EF_Hand_1_Ca_BS"/>
</dbReference>
<feature type="compositionally biased region" description="Polar residues" evidence="4">
    <location>
        <begin position="286"/>
        <end position="295"/>
    </location>
</feature>
<feature type="compositionally biased region" description="Acidic residues" evidence="4">
    <location>
        <begin position="836"/>
        <end position="852"/>
    </location>
</feature>
<dbReference type="PROSITE" id="PS00018">
    <property type="entry name" value="EF_HAND_1"/>
    <property type="match status" value="1"/>
</dbReference>
<keyword evidence="7" id="KW-1185">Reference proteome</keyword>
<feature type="region of interest" description="Disordered" evidence="4">
    <location>
        <begin position="65"/>
        <end position="117"/>
    </location>
</feature>
<feature type="domain" description="EF-hand" evidence="5">
    <location>
        <begin position="704"/>
        <end position="739"/>
    </location>
</feature>
<dbReference type="SUPFAM" id="SSF47473">
    <property type="entry name" value="EF-hand"/>
    <property type="match status" value="1"/>
</dbReference>
<feature type="compositionally biased region" description="Polar residues" evidence="4">
    <location>
        <begin position="859"/>
        <end position="884"/>
    </location>
</feature>
<dbReference type="InterPro" id="IPR002048">
    <property type="entry name" value="EF_hand_dom"/>
</dbReference>
<evidence type="ECO:0000256" key="3">
    <source>
        <dbReference type="ARBA" id="ARBA00093310"/>
    </source>
</evidence>
<sequence length="893" mass="101757">MNSSTTNTTTNTSIPITKMVNDLFLQWLSLPDTRTTLHTALQSVQNHSKMPDHINYPKIYTTRGGGFSKQQHFDSPPVSPVPRAASSPRNGLSSISSTGEFTPGLSGYGDERKQRSLKKKYPVLNDSTSALNASITSSSVDQQQVVRSTTQVYFNIRIDQKRRRAIHFCEQCRYYGRYCDAIHKGFCRPVSTPLARISISPKIPKSHINFVFEKRYPAEQIEQHIQQQIRQKFNNPEAIWPLKPQAVVGLPTIPDQQHRSAFFIPEISGGKISPPQIAKSEPVPSSPSTNVIPNRTSTTTTTTPSNGATSKPAQQTPIVQTNTQSPSTTIRELSPTPSSPKPTTSGVASLREQFDSIEQSPSVTTTKTPTRAKSPISVSVPTESVIRPSITPIKPVPSVKETSPIPTSVIQPEETPKSVVDIPKFYFPNGKTTAPSSIESLINKQLNQANQELFQPKHDKLHLEDFGKLAQLIDLSLYWKAPLFRACVQDSLGSKTTITPTTTVSYSQFDSFWKKICQTHHDNASKFVQILALSSPSSTLPVTRSYLTVDDWDYLIQDIIDTHPGLKFLREAREFHSRYIKTVIARIYYNCNRSWSGKLTVQELRRSNFLSILDRIEEEEDINRIHDYFSYEHFYVIYCKFWELDSDHDLLISRDDLTKHNNGAISNKMIDRIFSGAVSNENMKEGKMSYYEFVWFLMSEEDKRSPTSIEYWFRCMDLDGDGILSMFELDYFYQEQVHKMEIYGIEYMPFEDCICQMLDLVKPEEDNKIRLKDLKRCKLTNVFFDTFFNLEKYLDNEQKDPFSNIKDPESPDVSDWVKFAEAEYDNLTHEDGANDNLDDVNYDEDFEEEDDANGAPMIEQSTNKRMGSNNVVSPPQRLASNTKITDSDERWKD</sequence>
<dbReference type="FunFam" id="1.10.238.220:FF:000001">
    <property type="entry name" value="Serine/threonine-protein phosphatase 2A regulatory subunit B'' subunit alpha"/>
    <property type="match status" value="1"/>
</dbReference>
<dbReference type="Pfam" id="PF13499">
    <property type="entry name" value="EF-hand_7"/>
    <property type="match status" value="1"/>
</dbReference>
<dbReference type="InterPro" id="IPR048855">
    <property type="entry name" value="P2R3A_B_D_EF-hand"/>
</dbReference>
<dbReference type="EMBL" id="CAJNOR010000322">
    <property type="protein sequence ID" value="CAF0879624.1"/>
    <property type="molecule type" value="Genomic_DNA"/>
</dbReference>
<dbReference type="Pfam" id="PF21161">
    <property type="entry name" value="P2R3B_EF-hand"/>
    <property type="match status" value="1"/>
</dbReference>
<proteinExistence type="predicted"/>
<protein>
    <recommendedName>
        <fullName evidence="5">EF-hand domain-containing protein</fullName>
    </recommendedName>
</protein>
<dbReference type="Gene3D" id="1.10.238.230">
    <property type="match status" value="1"/>
</dbReference>
<evidence type="ECO:0000313" key="7">
    <source>
        <dbReference type="Proteomes" id="UP000663828"/>
    </source>
</evidence>
<accession>A0A813Y288</accession>
<dbReference type="AlphaFoldDB" id="A0A813Y288"/>
<evidence type="ECO:0000256" key="2">
    <source>
        <dbReference type="ARBA" id="ARBA00022837"/>
    </source>
</evidence>
<feature type="compositionally biased region" description="Polar residues" evidence="4">
    <location>
        <begin position="90"/>
        <end position="100"/>
    </location>
</feature>
<dbReference type="Gene3D" id="1.10.238.220">
    <property type="match status" value="1"/>
</dbReference>
<organism evidence="6 7">
    <name type="scientific">Adineta ricciae</name>
    <name type="common">Rotifer</name>
    <dbReference type="NCBI Taxonomy" id="249248"/>
    <lineage>
        <taxon>Eukaryota</taxon>
        <taxon>Metazoa</taxon>
        <taxon>Spiralia</taxon>
        <taxon>Gnathifera</taxon>
        <taxon>Rotifera</taxon>
        <taxon>Eurotatoria</taxon>
        <taxon>Bdelloidea</taxon>
        <taxon>Adinetida</taxon>
        <taxon>Adinetidae</taxon>
        <taxon>Adineta</taxon>
    </lineage>
</organism>
<comment type="function">
    <text evidence="3">The B regulatory subunit might modulate substrate selectivity and catalytic activity, and might also direct the localization of the catalytic enzyme to a particular subcellular compartment.</text>
</comment>
<keyword evidence="2" id="KW-0106">Calcium</keyword>
<dbReference type="GO" id="GO:0005509">
    <property type="term" value="F:calcium ion binding"/>
    <property type="evidence" value="ECO:0007669"/>
    <property type="project" value="InterPro"/>
</dbReference>
<dbReference type="FunFam" id="1.10.238.10:FF:000628">
    <property type="entry name" value="Serine/threonine-protein phosphatase 2A regulatory subunit B'' subunit beta"/>
    <property type="match status" value="1"/>
</dbReference>
<dbReference type="Proteomes" id="UP000663828">
    <property type="component" value="Unassembled WGS sequence"/>
</dbReference>
<evidence type="ECO:0000259" key="5">
    <source>
        <dbReference type="PROSITE" id="PS50222"/>
    </source>
</evidence>
<dbReference type="Pfam" id="PF17958">
    <property type="entry name" value="EF-hand_13"/>
    <property type="match status" value="1"/>
</dbReference>
<dbReference type="GO" id="GO:0019888">
    <property type="term" value="F:protein phosphatase regulator activity"/>
    <property type="evidence" value="ECO:0007669"/>
    <property type="project" value="TreeGrafter"/>
</dbReference>
<name>A0A813Y288_ADIRI</name>
<feature type="compositionally biased region" description="Polar residues" evidence="4">
    <location>
        <begin position="356"/>
        <end position="380"/>
    </location>
</feature>
<evidence type="ECO:0000313" key="6">
    <source>
        <dbReference type="EMBL" id="CAF0879624.1"/>
    </source>
</evidence>
<evidence type="ECO:0000256" key="1">
    <source>
        <dbReference type="ARBA" id="ARBA00022723"/>
    </source>
</evidence>
<dbReference type="InterPro" id="IPR041534">
    <property type="entry name" value="EF-hand_13"/>
</dbReference>